<protein>
    <submittedName>
        <fullName evidence="2">Uncharacterized protein</fullName>
    </submittedName>
</protein>
<feature type="region of interest" description="Disordered" evidence="1">
    <location>
        <begin position="1"/>
        <end position="22"/>
    </location>
</feature>
<name>A0A6J7XLV0_9CAUD</name>
<reference evidence="2" key="1">
    <citation type="submission" date="2020-05" db="EMBL/GenBank/DDBJ databases">
        <authorList>
            <person name="Chiriac C."/>
            <person name="Salcher M."/>
            <person name="Ghai R."/>
            <person name="Kavagutti S V."/>
        </authorList>
    </citation>
    <scope>NUCLEOTIDE SEQUENCE</scope>
</reference>
<sequence length="62" mass="6994">MLPELKSNKAQASKRDDLVTDPSEVQMRLLRMQMDQDNAGVEGFDDPVDVRKPTTEPPPVKQ</sequence>
<feature type="region of interest" description="Disordered" evidence="1">
    <location>
        <begin position="34"/>
        <end position="62"/>
    </location>
</feature>
<proteinExistence type="predicted"/>
<dbReference type="EMBL" id="LR798464">
    <property type="protein sequence ID" value="CAB5238722.1"/>
    <property type="molecule type" value="Genomic_DNA"/>
</dbReference>
<gene>
    <name evidence="2" type="ORF">UFOVP375_4</name>
</gene>
<evidence type="ECO:0000256" key="1">
    <source>
        <dbReference type="SAM" id="MobiDB-lite"/>
    </source>
</evidence>
<evidence type="ECO:0000313" key="2">
    <source>
        <dbReference type="EMBL" id="CAB5238722.1"/>
    </source>
</evidence>
<accession>A0A6J7XLV0</accession>
<organism evidence="2">
    <name type="scientific">uncultured Caudovirales phage</name>
    <dbReference type="NCBI Taxonomy" id="2100421"/>
    <lineage>
        <taxon>Viruses</taxon>
        <taxon>Duplodnaviria</taxon>
        <taxon>Heunggongvirae</taxon>
        <taxon>Uroviricota</taxon>
        <taxon>Caudoviricetes</taxon>
        <taxon>Peduoviridae</taxon>
        <taxon>Maltschvirus</taxon>
        <taxon>Maltschvirus maltsch</taxon>
    </lineage>
</organism>